<evidence type="ECO:0000256" key="1">
    <source>
        <dbReference type="ARBA" id="ARBA00004442"/>
    </source>
</evidence>
<gene>
    <name evidence="8" type="ORF">SAMN06265219_10356</name>
</gene>
<comment type="subcellular location">
    <subcellularLocation>
        <location evidence="1">Cell outer membrane</location>
    </subcellularLocation>
</comment>
<organism evidence="8 9">
    <name type="scientific">Gracilimonas mengyeensis</name>
    <dbReference type="NCBI Taxonomy" id="1302730"/>
    <lineage>
        <taxon>Bacteria</taxon>
        <taxon>Pseudomonadati</taxon>
        <taxon>Balneolota</taxon>
        <taxon>Balneolia</taxon>
        <taxon>Balneolales</taxon>
        <taxon>Balneolaceae</taxon>
        <taxon>Gracilimonas</taxon>
    </lineage>
</organism>
<proteinExistence type="inferred from homology"/>
<dbReference type="InterPro" id="IPR033985">
    <property type="entry name" value="SusD-like_N"/>
</dbReference>
<evidence type="ECO:0000259" key="6">
    <source>
        <dbReference type="Pfam" id="PF07980"/>
    </source>
</evidence>
<keyword evidence="4" id="KW-0472">Membrane</keyword>
<evidence type="ECO:0000259" key="7">
    <source>
        <dbReference type="Pfam" id="PF14322"/>
    </source>
</evidence>
<dbReference type="InterPro" id="IPR011990">
    <property type="entry name" value="TPR-like_helical_dom_sf"/>
</dbReference>
<dbReference type="Proteomes" id="UP000317557">
    <property type="component" value="Unassembled WGS sequence"/>
</dbReference>
<keyword evidence="5" id="KW-0998">Cell outer membrane</keyword>
<evidence type="ECO:0000313" key="9">
    <source>
        <dbReference type="Proteomes" id="UP000317557"/>
    </source>
</evidence>
<protein>
    <submittedName>
        <fullName evidence="8">Starch-binding associating with outer membrane</fullName>
    </submittedName>
</protein>
<evidence type="ECO:0000256" key="4">
    <source>
        <dbReference type="ARBA" id="ARBA00023136"/>
    </source>
</evidence>
<evidence type="ECO:0000256" key="2">
    <source>
        <dbReference type="ARBA" id="ARBA00006275"/>
    </source>
</evidence>
<sequence>MKHQLRYITAVSVLFLLVISSCSDSFLNEKVEDQYSTDINDRESLRATLILMYEATSNFYSKSDQQGWPALWNVGTDIAWPVQYQGVEIPFFRYNTLTPDVHATWWMWRWEYDIIENANNAINNIESKGMAIEGMTEERLAAYNAEARFFRAKAYEELATLFGPVPIVTDPIAEPKFDFTRAPLSEVNALIEEDLQYAVQNLPDFGQTEDEQRVSNAAASQLLAKHYLRVGKYAEAEAQADRVINNPNFTLVNARYGVKADQPGDPFSDMFWKGNMRHSQGNSEAIWVLEMENPSDVRGGSTGAPQQRRVWGGSYHSRNGLMPADSLGGRGIARLRLNNWVLYNLYDEGDMRNSRFNIHRQHWYNDPSSELYGQPVPYEGADTLFILTPYTMKWKHFDPRDTFGWGMWKDFILMRLGETYLLKAEAQVQQGDMAGAAASINVLRERANAPLVTAAEMDLDFVLDERARELLAEENRRMELMRTDKLLDRATDAYNYGAPENSTIEGLRDANKLWPIPISEIQLNTEAELTQNPGY</sequence>
<name>A0A521BSM4_9BACT</name>
<keyword evidence="9" id="KW-1185">Reference proteome</keyword>
<dbReference type="EMBL" id="FXTP01000003">
    <property type="protein sequence ID" value="SMO50166.1"/>
    <property type="molecule type" value="Genomic_DNA"/>
</dbReference>
<dbReference type="AlphaFoldDB" id="A0A521BSM4"/>
<reference evidence="8 9" key="1">
    <citation type="submission" date="2017-05" db="EMBL/GenBank/DDBJ databases">
        <authorList>
            <person name="Varghese N."/>
            <person name="Submissions S."/>
        </authorList>
    </citation>
    <scope>NUCLEOTIDE SEQUENCE [LARGE SCALE GENOMIC DNA]</scope>
    <source>
        <strain evidence="8 9">DSM 21985</strain>
    </source>
</reference>
<dbReference type="PROSITE" id="PS51257">
    <property type="entry name" value="PROKAR_LIPOPROTEIN"/>
    <property type="match status" value="1"/>
</dbReference>
<dbReference type="GO" id="GO:0009279">
    <property type="term" value="C:cell outer membrane"/>
    <property type="evidence" value="ECO:0007669"/>
    <property type="project" value="UniProtKB-SubCell"/>
</dbReference>
<evidence type="ECO:0000256" key="3">
    <source>
        <dbReference type="ARBA" id="ARBA00022729"/>
    </source>
</evidence>
<dbReference type="Pfam" id="PF14322">
    <property type="entry name" value="SusD-like_3"/>
    <property type="match status" value="1"/>
</dbReference>
<dbReference type="InterPro" id="IPR012944">
    <property type="entry name" value="SusD_RagB_dom"/>
</dbReference>
<dbReference type="SUPFAM" id="SSF48452">
    <property type="entry name" value="TPR-like"/>
    <property type="match status" value="1"/>
</dbReference>
<dbReference type="RefSeq" id="WP_142453489.1">
    <property type="nucleotide sequence ID" value="NZ_FXTP01000003.1"/>
</dbReference>
<evidence type="ECO:0000313" key="8">
    <source>
        <dbReference type="EMBL" id="SMO50166.1"/>
    </source>
</evidence>
<dbReference type="Pfam" id="PF07980">
    <property type="entry name" value="SusD_RagB"/>
    <property type="match status" value="1"/>
</dbReference>
<feature type="domain" description="RagB/SusD" evidence="6">
    <location>
        <begin position="399"/>
        <end position="535"/>
    </location>
</feature>
<feature type="domain" description="SusD-like N-terminal" evidence="7">
    <location>
        <begin position="26"/>
        <end position="228"/>
    </location>
</feature>
<evidence type="ECO:0000256" key="5">
    <source>
        <dbReference type="ARBA" id="ARBA00023237"/>
    </source>
</evidence>
<dbReference type="OrthoDB" id="9792139at2"/>
<keyword evidence="3" id="KW-0732">Signal</keyword>
<comment type="similarity">
    <text evidence="2">Belongs to the SusD family.</text>
</comment>
<accession>A0A521BSM4</accession>
<dbReference type="Gene3D" id="1.25.40.390">
    <property type="match status" value="1"/>
</dbReference>